<dbReference type="RefSeq" id="WP_380014170.1">
    <property type="nucleotide sequence ID" value="NZ_JADIKI010000023.1"/>
</dbReference>
<dbReference type="Proteomes" id="UP001620409">
    <property type="component" value="Unassembled WGS sequence"/>
</dbReference>
<protein>
    <submittedName>
        <fullName evidence="2">STAS domain-containing protein</fullName>
    </submittedName>
</protein>
<gene>
    <name evidence="2" type="ORF">ISP18_15935</name>
</gene>
<keyword evidence="3" id="KW-1185">Reference proteome</keyword>
<dbReference type="Pfam" id="PF13466">
    <property type="entry name" value="STAS_2"/>
    <property type="match status" value="1"/>
</dbReference>
<dbReference type="EMBL" id="JADIKI010000023">
    <property type="protein sequence ID" value="MFK2856095.1"/>
    <property type="molecule type" value="Genomic_DNA"/>
</dbReference>
<organism evidence="2 3">
    <name type="scientific">Dyella humi</name>
    <dbReference type="NCBI Taxonomy" id="1770547"/>
    <lineage>
        <taxon>Bacteria</taxon>
        <taxon>Pseudomonadati</taxon>
        <taxon>Pseudomonadota</taxon>
        <taxon>Gammaproteobacteria</taxon>
        <taxon>Lysobacterales</taxon>
        <taxon>Rhodanobacteraceae</taxon>
        <taxon>Dyella</taxon>
    </lineage>
</organism>
<dbReference type="PANTHER" id="PTHR35849">
    <property type="entry name" value="BLR2341 PROTEIN"/>
    <property type="match status" value="1"/>
</dbReference>
<evidence type="ECO:0000259" key="1">
    <source>
        <dbReference type="PROSITE" id="PS50801"/>
    </source>
</evidence>
<dbReference type="InterPro" id="IPR052746">
    <property type="entry name" value="MlaB_ABC_Transporter"/>
</dbReference>
<name>A0ABW8INA3_9GAMM</name>
<accession>A0ABW8INA3</accession>
<dbReference type="SUPFAM" id="SSF52091">
    <property type="entry name" value="SpoIIaa-like"/>
    <property type="match status" value="1"/>
</dbReference>
<feature type="domain" description="STAS" evidence="1">
    <location>
        <begin position="27"/>
        <end position="107"/>
    </location>
</feature>
<dbReference type="InterPro" id="IPR002645">
    <property type="entry name" value="STAS_dom"/>
</dbReference>
<dbReference type="InterPro" id="IPR058548">
    <property type="entry name" value="MlaB-like_STAS"/>
</dbReference>
<dbReference type="PROSITE" id="PS50801">
    <property type="entry name" value="STAS"/>
    <property type="match status" value="1"/>
</dbReference>
<comment type="caution">
    <text evidence="2">The sequence shown here is derived from an EMBL/GenBank/DDBJ whole genome shotgun (WGS) entry which is preliminary data.</text>
</comment>
<sequence>MGSKSKPDAGAAKREARVGMPADCRIADVGELHQQLRGALDASQIVLDGTAVERIDTAALQLLVVFQREAKKHERQVNWLGVSAPLHDAASQLGLAEALTLPAKKPA</sequence>
<dbReference type="PANTHER" id="PTHR35849:SF2">
    <property type="entry name" value="BLR2341 PROTEIN"/>
    <property type="match status" value="1"/>
</dbReference>
<proteinExistence type="predicted"/>
<dbReference type="Gene3D" id="3.30.750.24">
    <property type="entry name" value="STAS domain"/>
    <property type="match status" value="1"/>
</dbReference>
<dbReference type="InterPro" id="IPR036513">
    <property type="entry name" value="STAS_dom_sf"/>
</dbReference>
<evidence type="ECO:0000313" key="2">
    <source>
        <dbReference type="EMBL" id="MFK2856095.1"/>
    </source>
</evidence>
<evidence type="ECO:0000313" key="3">
    <source>
        <dbReference type="Proteomes" id="UP001620409"/>
    </source>
</evidence>
<reference evidence="2 3" key="1">
    <citation type="submission" date="2020-10" db="EMBL/GenBank/DDBJ databases">
        <title>Phylogeny of dyella-like bacteria.</title>
        <authorList>
            <person name="Fu J."/>
        </authorList>
    </citation>
    <scope>NUCLEOTIDE SEQUENCE [LARGE SCALE GENOMIC DNA]</scope>
    <source>
        <strain evidence="2 3">DHG40</strain>
    </source>
</reference>